<reference evidence="3 4" key="1">
    <citation type="submission" date="2019-07" db="EMBL/GenBank/DDBJ databases">
        <authorList>
            <person name="Huq M.A."/>
        </authorList>
    </citation>
    <scope>NUCLEOTIDE SEQUENCE [LARGE SCALE GENOMIC DNA]</scope>
    <source>
        <strain evidence="3 4">MAH-3</strain>
    </source>
</reference>
<dbReference type="OrthoDB" id="1033069at2"/>
<evidence type="ECO:0000313" key="4">
    <source>
        <dbReference type="Proteomes" id="UP000316008"/>
    </source>
</evidence>
<dbReference type="RefSeq" id="WP_144334645.1">
    <property type="nucleotide sequence ID" value="NZ_VLPL01000012.1"/>
</dbReference>
<name>A0A556MGS0_9FLAO</name>
<dbReference type="InterPro" id="IPR028011">
    <property type="entry name" value="DUF4476"/>
</dbReference>
<dbReference type="AlphaFoldDB" id="A0A556MGS0"/>
<gene>
    <name evidence="3" type="ORF">FO442_18210</name>
</gene>
<keyword evidence="1" id="KW-0732">Signal</keyword>
<feature type="chain" id="PRO_5022191819" evidence="1">
    <location>
        <begin position="21"/>
        <end position="248"/>
    </location>
</feature>
<evidence type="ECO:0000259" key="2">
    <source>
        <dbReference type="Pfam" id="PF14771"/>
    </source>
</evidence>
<evidence type="ECO:0000313" key="3">
    <source>
        <dbReference type="EMBL" id="TSJ39106.1"/>
    </source>
</evidence>
<evidence type="ECO:0000256" key="1">
    <source>
        <dbReference type="SAM" id="SignalP"/>
    </source>
</evidence>
<dbReference type="Proteomes" id="UP000316008">
    <property type="component" value="Unassembled WGS sequence"/>
</dbReference>
<comment type="caution">
    <text evidence="3">The sequence shown here is derived from an EMBL/GenBank/DDBJ whole genome shotgun (WGS) entry which is preliminary data.</text>
</comment>
<keyword evidence="4" id="KW-1185">Reference proteome</keyword>
<dbReference type="Pfam" id="PF14771">
    <property type="entry name" value="DUF4476"/>
    <property type="match status" value="1"/>
</dbReference>
<accession>A0A556MGS0</accession>
<feature type="signal peptide" evidence="1">
    <location>
        <begin position="1"/>
        <end position="20"/>
    </location>
</feature>
<organism evidence="3 4">
    <name type="scientific">Fluviicola chungangensis</name>
    <dbReference type="NCBI Taxonomy" id="2597671"/>
    <lineage>
        <taxon>Bacteria</taxon>
        <taxon>Pseudomonadati</taxon>
        <taxon>Bacteroidota</taxon>
        <taxon>Flavobacteriia</taxon>
        <taxon>Flavobacteriales</taxon>
        <taxon>Crocinitomicaceae</taxon>
        <taxon>Fluviicola</taxon>
    </lineage>
</organism>
<proteinExistence type="predicted"/>
<protein>
    <submittedName>
        <fullName evidence="3">DUF4476 domain-containing protein</fullName>
    </submittedName>
</protein>
<dbReference type="EMBL" id="VLPL01000012">
    <property type="protein sequence ID" value="TSJ39106.1"/>
    <property type="molecule type" value="Genomic_DNA"/>
</dbReference>
<sequence>MKKIYFTFALVLLTCTLAHASEFILRVNRKGQFIVSASNQTQTNNINTYQFYNLYGGSTQVKVVDKWSGQVIFKNYLNIPDNTQLVAELDNYGTLTIVASNLLGNSTGGWSGNGNVGTVNYGNNGNGYYGGGYQNNHCGTYTNYQGDGYYNQGQSANNQYFSQFLSSLKAESFDSNRLQNAKVYASKMNLSANQIKDIAATFTFDSNRLDWAKAAYASCYDKANYFLLRETFTFSSNYSDLQDYISVQ</sequence>
<feature type="domain" description="DUF4476" evidence="2">
    <location>
        <begin position="157"/>
        <end position="245"/>
    </location>
</feature>